<sequence>MKLTRGLPVVFLEVLGIFFIVLFVVAVLSGCDDIWDTDDDEHDNDEEQETLDLGCFDEGVFISGEVCVDEQVLGPKDSIWVSAYLRKPGEDLTDAGAGHGLSVYQVSFSSDCQSSAEESDDENGDSDPKARFSSVNRTEEDNGKIKFAAAYDLLGCLPENDKDTITARLERGGRGSAKKTVTVEPPHYAELLQYYPRRAAIIDEWHPDGPRPGLEVVFNVITQFEQALEKVPVSFELKCSNGDDDDCLPKEYFRVDSPKIIDGAEVRTRVRRSAKNSDISDDIHGKEFNVVGNIQHPWDVTSSDKNDDFTLIPLKFNKLAEGSGAGQLKFDFVDAVGRENSDDKAIERFIFNQDGELIDDAKVPIRLNIDYEDKNGDRFRVEDLRIAIDVEEGADKGELVGDKTCFSEKGRCEWEWRPHDDLNLYASGPEEKLKVVLGIRDSRSTWRNHENGRPTALKDGNLPKLLLKKRQETDEDQNGGD</sequence>
<name>A0A110B5H7_HALHR</name>
<dbReference type="Proteomes" id="UP000218890">
    <property type="component" value="Chromosome"/>
</dbReference>
<evidence type="ECO:0008006" key="5">
    <source>
        <dbReference type="Google" id="ProtNLM"/>
    </source>
</evidence>
<evidence type="ECO:0000313" key="4">
    <source>
        <dbReference type="Proteomes" id="UP000218890"/>
    </source>
</evidence>
<keyword evidence="2" id="KW-0812">Transmembrane</keyword>
<dbReference type="EMBL" id="AP017372">
    <property type="protein sequence ID" value="BAU58255.1"/>
    <property type="molecule type" value="Genomic_DNA"/>
</dbReference>
<accession>A0A110B5H7</accession>
<dbReference type="RefSeq" id="WP_096409646.1">
    <property type="nucleotide sequence ID" value="NZ_AP017372.2"/>
</dbReference>
<feature type="region of interest" description="Disordered" evidence="1">
    <location>
        <begin position="114"/>
        <end position="137"/>
    </location>
</feature>
<keyword evidence="2" id="KW-0472">Membrane</keyword>
<keyword evidence="4" id="KW-1185">Reference proteome</keyword>
<dbReference type="KEGG" id="hhk:HH1059_15480"/>
<proteinExistence type="predicted"/>
<dbReference type="AlphaFoldDB" id="A0A110B5H7"/>
<evidence type="ECO:0000256" key="1">
    <source>
        <dbReference type="SAM" id="MobiDB-lite"/>
    </source>
</evidence>
<evidence type="ECO:0000313" key="3">
    <source>
        <dbReference type="EMBL" id="BAU58255.1"/>
    </source>
</evidence>
<dbReference type="PROSITE" id="PS51257">
    <property type="entry name" value="PROKAR_LIPOPROTEIN"/>
    <property type="match status" value="1"/>
</dbReference>
<organism evidence="3 4">
    <name type="scientific">Halorhodospira halochloris</name>
    <name type="common">Ectothiorhodospira halochloris</name>
    <dbReference type="NCBI Taxonomy" id="1052"/>
    <lineage>
        <taxon>Bacteria</taxon>
        <taxon>Pseudomonadati</taxon>
        <taxon>Pseudomonadota</taxon>
        <taxon>Gammaproteobacteria</taxon>
        <taxon>Chromatiales</taxon>
        <taxon>Ectothiorhodospiraceae</taxon>
        <taxon>Halorhodospira</taxon>
    </lineage>
</organism>
<feature type="region of interest" description="Disordered" evidence="1">
    <location>
        <begin position="447"/>
        <end position="481"/>
    </location>
</feature>
<reference evidence="3" key="1">
    <citation type="submission" date="2016-02" db="EMBL/GenBank/DDBJ databases">
        <title>Halorhodospira halochloris DSM-1059 complete genome, version 2.</title>
        <authorList>
            <person name="Tsukatani Y."/>
        </authorList>
    </citation>
    <scope>NUCLEOTIDE SEQUENCE</scope>
    <source>
        <strain evidence="3">DSM 1059</strain>
    </source>
</reference>
<evidence type="ECO:0000256" key="2">
    <source>
        <dbReference type="SAM" id="Phobius"/>
    </source>
</evidence>
<gene>
    <name evidence="3" type="ORF">HH1059_15480</name>
</gene>
<protein>
    <recommendedName>
        <fullName evidence="5">Lipoprotein</fullName>
    </recommendedName>
</protein>
<keyword evidence="2" id="KW-1133">Transmembrane helix</keyword>
<feature type="transmembrane region" description="Helical" evidence="2">
    <location>
        <begin position="7"/>
        <end position="28"/>
    </location>
</feature>